<evidence type="ECO:0000313" key="3">
    <source>
        <dbReference type="Proteomes" id="UP001172687"/>
    </source>
</evidence>
<protein>
    <recommendedName>
        <fullName evidence="4">Transmembrane protein</fullName>
    </recommendedName>
</protein>
<reference evidence="2" key="1">
    <citation type="submission" date="2023-07" db="EMBL/GenBank/DDBJ databases">
        <title>Degradation of tert-butanol by M. austroafricanum TBA100.</title>
        <authorList>
            <person name="Helbich S."/>
            <person name="Vainshtein Y."/>
        </authorList>
    </citation>
    <scope>NUCLEOTIDE SEQUENCE</scope>
    <source>
        <strain evidence="2">TBA100</strain>
    </source>
</reference>
<keyword evidence="1" id="KW-1133">Transmembrane helix</keyword>
<sequence>MAITRFARWSRWFGRALSRNPLIRVTDRLEVLAVLAVLAVALFALPVAALVKDEAYSATVRTAFQQEQSRHAVEASVLESTTGLLADFDSPEYVRVQWHHGGQLHDEKVVAPAPVEAGDALTIWVDDAGEVVAAPVTVGDAAMGGLAAAITAWLGIVACGALVALVIRRGLDRARDRGWERELRLLAHNDDGWANRHI</sequence>
<evidence type="ECO:0000256" key="1">
    <source>
        <dbReference type="SAM" id="Phobius"/>
    </source>
</evidence>
<comment type="caution">
    <text evidence="2">The sequence shown here is derived from an EMBL/GenBank/DDBJ whole genome shotgun (WGS) entry which is preliminary data.</text>
</comment>
<name>A0ABT8H8T0_MYCAO</name>
<accession>A0ABT8H8T0</accession>
<dbReference type="PANTHER" id="PTHR42305:SF1">
    <property type="entry name" value="MEMBRANE PROTEIN RV1733C-RELATED"/>
    <property type="match status" value="1"/>
</dbReference>
<keyword evidence="1" id="KW-0472">Membrane</keyword>
<gene>
    <name evidence="2" type="ORF">QYF68_04935</name>
</gene>
<proteinExistence type="predicted"/>
<keyword evidence="1" id="KW-0812">Transmembrane</keyword>
<evidence type="ECO:0008006" key="4">
    <source>
        <dbReference type="Google" id="ProtNLM"/>
    </source>
</evidence>
<organism evidence="2 3">
    <name type="scientific">Mycolicibacterium austroafricanum</name>
    <name type="common">Mycobacterium austroafricanum</name>
    <dbReference type="NCBI Taxonomy" id="39687"/>
    <lineage>
        <taxon>Bacteria</taxon>
        <taxon>Bacillati</taxon>
        <taxon>Actinomycetota</taxon>
        <taxon>Actinomycetes</taxon>
        <taxon>Mycobacteriales</taxon>
        <taxon>Mycobacteriaceae</taxon>
        <taxon>Mycolicibacterium</taxon>
    </lineage>
</organism>
<dbReference type="EMBL" id="JAUHTC010000021">
    <property type="protein sequence ID" value="MDN4517170.1"/>
    <property type="molecule type" value="Genomic_DNA"/>
</dbReference>
<dbReference type="InterPro" id="IPR039708">
    <property type="entry name" value="MT1774/Rv1733c-like"/>
</dbReference>
<dbReference type="Proteomes" id="UP001172687">
    <property type="component" value="Unassembled WGS sequence"/>
</dbReference>
<dbReference type="RefSeq" id="WP_301161301.1">
    <property type="nucleotide sequence ID" value="NZ_JAUHTC010000021.1"/>
</dbReference>
<keyword evidence="3" id="KW-1185">Reference proteome</keyword>
<feature type="transmembrane region" description="Helical" evidence="1">
    <location>
        <begin position="146"/>
        <end position="167"/>
    </location>
</feature>
<dbReference type="PANTHER" id="PTHR42305">
    <property type="entry name" value="MEMBRANE PROTEIN RV1733C-RELATED"/>
    <property type="match status" value="1"/>
</dbReference>
<feature type="transmembrane region" description="Helical" evidence="1">
    <location>
        <begin position="29"/>
        <end position="51"/>
    </location>
</feature>
<evidence type="ECO:0000313" key="2">
    <source>
        <dbReference type="EMBL" id="MDN4517170.1"/>
    </source>
</evidence>